<dbReference type="PANTHER" id="PTHR19143">
    <property type="entry name" value="FIBRINOGEN/TENASCIN/ANGIOPOEITIN"/>
    <property type="match status" value="1"/>
</dbReference>
<dbReference type="PROSITE" id="PS00514">
    <property type="entry name" value="FIBRINOGEN_C_1"/>
    <property type="match status" value="1"/>
</dbReference>
<dbReference type="InterPro" id="IPR014716">
    <property type="entry name" value="Fibrinogen_a/b/g_C_1"/>
</dbReference>
<organism evidence="3 4">
    <name type="scientific">Elysia marginata</name>
    <dbReference type="NCBI Taxonomy" id="1093978"/>
    <lineage>
        <taxon>Eukaryota</taxon>
        <taxon>Metazoa</taxon>
        <taxon>Spiralia</taxon>
        <taxon>Lophotrochozoa</taxon>
        <taxon>Mollusca</taxon>
        <taxon>Gastropoda</taxon>
        <taxon>Heterobranchia</taxon>
        <taxon>Euthyneura</taxon>
        <taxon>Panpulmonata</taxon>
        <taxon>Sacoglossa</taxon>
        <taxon>Placobranchoidea</taxon>
        <taxon>Plakobranchidae</taxon>
        <taxon>Elysia</taxon>
    </lineage>
</organism>
<comment type="caution">
    <text evidence="3">The sequence shown here is derived from an EMBL/GenBank/DDBJ whole genome shotgun (WGS) entry which is preliminary data.</text>
</comment>
<dbReference type="PANTHER" id="PTHR19143:SF458">
    <property type="entry name" value="FIBRINOGEN C-TERMINAL DOMAIN-CONTAINING PROTEIN-RELATED"/>
    <property type="match status" value="1"/>
</dbReference>
<evidence type="ECO:0000313" key="3">
    <source>
        <dbReference type="EMBL" id="GFS15104.1"/>
    </source>
</evidence>
<keyword evidence="1" id="KW-1015">Disulfide bond</keyword>
<dbReference type="PROSITE" id="PS51406">
    <property type="entry name" value="FIBRINOGEN_C_2"/>
    <property type="match status" value="1"/>
</dbReference>
<dbReference type="Pfam" id="PF00147">
    <property type="entry name" value="Fibrinogen_C"/>
    <property type="match status" value="1"/>
</dbReference>
<evidence type="ECO:0000256" key="1">
    <source>
        <dbReference type="ARBA" id="ARBA00023157"/>
    </source>
</evidence>
<dbReference type="SMART" id="SM00186">
    <property type="entry name" value="FBG"/>
    <property type="match status" value="1"/>
</dbReference>
<name>A0AAV4IX15_9GAST</name>
<keyword evidence="4" id="KW-1185">Reference proteome</keyword>
<dbReference type="SUPFAM" id="SSF56496">
    <property type="entry name" value="Fibrinogen C-terminal domain-like"/>
    <property type="match status" value="1"/>
</dbReference>
<dbReference type="InterPro" id="IPR020837">
    <property type="entry name" value="Fibrinogen_CS"/>
</dbReference>
<dbReference type="InterPro" id="IPR002181">
    <property type="entry name" value="Fibrinogen_a/b/g_C_dom"/>
</dbReference>
<sequence>MEEAGSSFSGVSKVTLTSTGTGPNINNGDFWLGNDKLHAITSSGGSYELRVELTYKGKGAYAHYDEFFVADESENYKLKVGSYRGTAGDGLAYHNDRPFTTKDRDNDEWGGNCATDSGGGWWFGACDHADLNGNWGAGSDKGVEWQPLAGGDSVAFAEMKIRRM</sequence>
<accession>A0AAV4IX15</accession>
<protein>
    <submittedName>
        <fullName evidence="3">Tenascin</fullName>
    </submittedName>
</protein>
<reference evidence="3 4" key="1">
    <citation type="journal article" date="2021" name="Elife">
        <title>Chloroplast acquisition without the gene transfer in kleptoplastic sea slugs, Plakobranchus ocellatus.</title>
        <authorList>
            <person name="Maeda T."/>
            <person name="Takahashi S."/>
            <person name="Yoshida T."/>
            <person name="Shimamura S."/>
            <person name="Takaki Y."/>
            <person name="Nagai Y."/>
            <person name="Toyoda A."/>
            <person name="Suzuki Y."/>
            <person name="Arimoto A."/>
            <person name="Ishii H."/>
            <person name="Satoh N."/>
            <person name="Nishiyama T."/>
            <person name="Hasebe M."/>
            <person name="Maruyama T."/>
            <person name="Minagawa J."/>
            <person name="Obokata J."/>
            <person name="Shigenobu S."/>
        </authorList>
    </citation>
    <scope>NUCLEOTIDE SEQUENCE [LARGE SCALE GENOMIC DNA]</scope>
</reference>
<dbReference type="Proteomes" id="UP000762676">
    <property type="component" value="Unassembled WGS sequence"/>
</dbReference>
<evidence type="ECO:0000313" key="4">
    <source>
        <dbReference type="Proteomes" id="UP000762676"/>
    </source>
</evidence>
<dbReference type="InterPro" id="IPR050373">
    <property type="entry name" value="Fibrinogen_C-term_domain"/>
</dbReference>
<dbReference type="Gene3D" id="3.90.215.10">
    <property type="entry name" value="Gamma Fibrinogen, chain A, domain 1"/>
    <property type="match status" value="1"/>
</dbReference>
<dbReference type="EMBL" id="BMAT01002827">
    <property type="protein sequence ID" value="GFS15104.1"/>
    <property type="molecule type" value="Genomic_DNA"/>
</dbReference>
<dbReference type="GO" id="GO:0005615">
    <property type="term" value="C:extracellular space"/>
    <property type="evidence" value="ECO:0007669"/>
    <property type="project" value="TreeGrafter"/>
</dbReference>
<proteinExistence type="predicted"/>
<feature type="domain" description="Fibrinogen C-terminal" evidence="2">
    <location>
        <begin position="24"/>
        <end position="164"/>
    </location>
</feature>
<gene>
    <name evidence="3" type="ORF">ElyMa_001440900</name>
</gene>
<evidence type="ECO:0000259" key="2">
    <source>
        <dbReference type="PROSITE" id="PS51406"/>
    </source>
</evidence>
<dbReference type="InterPro" id="IPR036056">
    <property type="entry name" value="Fibrinogen-like_C"/>
</dbReference>
<dbReference type="AlphaFoldDB" id="A0AAV4IX15"/>